<proteinExistence type="predicted"/>
<dbReference type="Proteomes" id="UP000226712">
    <property type="component" value="Unassembled WGS sequence"/>
</dbReference>
<gene>
    <name evidence="1" type="ORF">CL944_00330</name>
</gene>
<protein>
    <submittedName>
        <fullName evidence="1">Uncharacterized protein</fullName>
    </submittedName>
</protein>
<reference evidence="2" key="1">
    <citation type="submission" date="2017-09" db="EMBL/GenBank/DDBJ databases">
        <title>The Reconstruction of 2,631 Draft Metagenome-Assembled Genomes from the Global Oceans.</title>
        <authorList>
            <person name="Tully B.J."/>
            <person name="Graham E.D."/>
            <person name="Heidelberg J.F."/>
        </authorList>
    </citation>
    <scope>NUCLEOTIDE SEQUENCE [LARGE SCALE GENOMIC DNA]</scope>
</reference>
<accession>A0A2D6LP09</accession>
<dbReference type="EMBL" id="NZBD01000002">
    <property type="protein sequence ID" value="MAG17907.1"/>
    <property type="molecule type" value="Genomic_DNA"/>
</dbReference>
<sequence>MGLGKKIKKAWWSIPFTIRESVLGFRRRLRLGFTNYVRKREKIVLNQIVKMHLEGASAFDIAYGIEKFGIECGADSLGFGIHGKGYKKRKALMDLFKTRVAQKVYRKGIKNEETINFVNRVEDYLANFDKENKFYEGEVSKVITSYWDRVQFRGWKASRVRKLQKKYNRRVKKLGAF</sequence>
<comment type="caution">
    <text evidence="1">The sequence shown here is derived from an EMBL/GenBank/DDBJ whole genome shotgun (WGS) entry which is preliminary data.</text>
</comment>
<name>A0A2D6LP09_9ARCH</name>
<organism evidence="1 2">
    <name type="scientific">Candidatus Iainarchaeum sp</name>
    <dbReference type="NCBI Taxonomy" id="3101447"/>
    <lineage>
        <taxon>Archaea</taxon>
        <taxon>Candidatus Iainarchaeota</taxon>
        <taxon>Candidatus Iainarchaeia</taxon>
        <taxon>Candidatus Iainarchaeales</taxon>
        <taxon>Candidatus Iainarchaeaceae</taxon>
        <taxon>Candidatus Iainarchaeum</taxon>
    </lineage>
</organism>
<evidence type="ECO:0000313" key="1">
    <source>
        <dbReference type="EMBL" id="MAG17907.1"/>
    </source>
</evidence>
<dbReference type="AlphaFoldDB" id="A0A2D6LP09"/>
<evidence type="ECO:0000313" key="2">
    <source>
        <dbReference type="Proteomes" id="UP000226712"/>
    </source>
</evidence>